<dbReference type="SMART" id="SM01088">
    <property type="entry name" value="Col_cuticle_N"/>
    <property type="match status" value="1"/>
</dbReference>
<feature type="domain" description="Nematode cuticle collagen N-terminal" evidence="3">
    <location>
        <begin position="23"/>
        <end position="75"/>
    </location>
</feature>
<dbReference type="EMBL" id="UYSL01000837">
    <property type="protein sequence ID" value="VDL64483.1"/>
    <property type="molecule type" value="Genomic_DNA"/>
</dbReference>
<keyword evidence="1" id="KW-0677">Repeat</keyword>
<evidence type="ECO:0000313" key="4">
    <source>
        <dbReference type="EMBL" id="VDL64483.1"/>
    </source>
</evidence>
<keyword evidence="2" id="KW-0812">Transmembrane</keyword>
<dbReference type="Proteomes" id="UP000271162">
    <property type="component" value="Unassembled WGS sequence"/>
</dbReference>
<protein>
    <submittedName>
        <fullName evidence="6">Col_cuticle_N domain-containing protein</fullName>
    </submittedName>
</protein>
<keyword evidence="2" id="KW-0472">Membrane</keyword>
<dbReference type="GO" id="GO:0042302">
    <property type="term" value="F:structural constituent of cuticle"/>
    <property type="evidence" value="ECO:0007669"/>
    <property type="project" value="InterPro"/>
</dbReference>
<dbReference type="WBParaSite" id="NBR_0000118801-mRNA-1">
    <property type="protein sequence ID" value="NBR_0000118801-mRNA-1"/>
    <property type="gene ID" value="NBR_0000118801"/>
</dbReference>
<evidence type="ECO:0000313" key="5">
    <source>
        <dbReference type="Proteomes" id="UP000271162"/>
    </source>
</evidence>
<feature type="transmembrane region" description="Helical" evidence="2">
    <location>
        <begin position="24"/>
        <end position="48"/>
    </location>
</feature>
<evidence type="ECO:0000259" key="3">
    <source>
        <dbReference type="SMART" id="SM01088"/>
    </source>
</evidence>
<evidence type="ECO:0000256" key="2">
    <source>
        <dbReference type="SAM" id="Phobius"/>
    </source>
</evidence>
<dbReference type="STRING" id="27835.A0A0N4XF86"/>
<dbReference type="Gene3D" id="1.20.5.320">
    <property type="entry name" value="6-Phosphogluconate Dehydrogenase, domain 3"/>
    <property type="match status" value="1"/>
</dbReference>
<evidence type="ECO:0000313" key="6">
    <source>
        <dbReference type="WBParaSite" id="NBR_0000118801-mRNA-1"/>
    </source>
</evidence>
<organism evidence="6">
    <name type="scientific">Nippostrongylus brasiliensis</name>
    <name type="common">Rat hookworm</name>
    <dbReference type="NCBI Taxonomy" id="27835"/>
    <lineage>
        <taxon>Eukaryota</taxon>
        <taxon>Metazoa</taxon>
        <taxon>Ecdysozoa</taxon>
        <taxon>Nematoda</taxon>
        <taxon>Chromadorea</taxon>
        <taxon>Rhabditida</taxon>
        <taxon>Rhabditina</taxon>
        <taxon>Rhabditomorpha</taxon>
        <taxon>Strongyloidea</taxon>
        <taxon>Heligmosomidae</taxon>
        <taxon>Nippostrongylus</taxon>
    </lineage>
</organism>
<gene>
    <name evidence="4" type="ORF">NBR_LOCUS1189</name>
</gene>
<dbReference type="AlphaFoldDB" id="A0A0N4XF86"/>
<keyword evidence="5" id="KW-1185">Reference proteome</keyword>
<reference evidence="6" key="1">
    <citation type="submission" date="2017-02" db="UniProtKB">
        <authorList>
            <consortium name="WormBaseParasite"/>
        </authorList>
    </citation>
    <scope>IDENTIFICATION</scope>
</reference>
<proteinExistence type="predicted"/>
<keyword evidence="2" id="KW-1133">Transmembrane helix</keyword>
<reference evidence="4 5" key="2">
    <citation type="submission" date="2018-11" db="EMBL/GenBank/DDBJ databases">
        <authorList>
            <consortium name="Pathogen Informatics"/>
        </authorList>
    </citation>
    <scope>NUCLEOTIDE SEQUENCE [LARGE SCALE GENOMIC DNA]</scope>
</reference>
<accession>A0A0N4XF86</accession>
<dbReference type="InterPro" id="IPR002486">
    <property type="entry name" value="Col_cuticle_N"/>
</dbReference>
<evidence type="ECO:0000256" key="1">
    <source>
        <dbReference type="ARBA" id="ARBA00022737"/>
    </source>
</evidence>
<sequence>MVKHMRENCKEEMHSNKCSWRLPLLYAVSGFSAAMTIVAIATIVYMVININDFYDDVINDFHDFRELANETWFEIRSLSQDLLRNKRQSRPRWDQCACTPPTQRCPPGPPGPPGLRGFDGLRGLDGVPGRNGVNFQHIEVESPRCFICPPG</sequence>
<dbReference type="Pfam" id="PF01484">
    <property type="entry name" value="Col_cuticle_N"/>
    <property type="match status" value="1"/>
</dbReference>
<name>A0A0N4XF86_NIPBR</name>